<organism evidence="1 2">
    <name type="scientific">Punica granatum</name>
    <name type="common">Pomegranate</name>
    <dbReference type="NCBI Taxonomy" id="22663"/>
    <lineage>
        <taxon>Eukaryota</taxon>
        <taxon>Viridiplantae</taxon>
        <taxon>Streptophyta</taxon>
        <taxon>Embryophyta</taxon>
        <taxon>Tracheophyta</taxon>
        <taxon>Spermatophyta</taxon>
        <taxon>Magnoliopsida</taxon>
        <taxon>eudicotyledons</taxon>
        <taxon>Gunneridae</taxon>
        <taxon>Pentapetalae</taxon>
        <taxon>rosids</taxon>
        <taxon>malvids</taxon>
        <taxon>Myrtales</taxon>
        <taxon>Lythraceae</taxon>
        <taxon>Punica</taxon>
    </lineage>
</organism>
<reference evidence="2" key="1">
    <citation type="journal article" date="2017" name="Plant J.">
        <title>The pomegranate (Punica granatum L.) genome and the genomics of punicalagin biosynthesis.</title>
        <authorList>
            <person name="Qin G."/>
            <person name="Xu C."/>
            <person name="Ming R."/>
            <person name="Tang H."/>
            <person name="Guyot R."/>
            <person name="Kramer E.M."/>
            <person name="Hu Y."/>
            <person name="Yi X."/>
            <person name="Qi Y."/>
            <person name="Xu X."/>
            <person name="Gao Z."/>
            <person name="Pan H."/>
            <person name="Jian J."/>
            <person name="Tian Y."/>
            <person name="Yue Z."/>
            <person name="Xu Y."/>
        </authorList>
    </citation>
    <scope>NUCLEOTIDE SEQUENCE [LARGE SCALE GENOMIC DNA]</scope>
    <source>
        <strain evidence="2">cv. Dabenzi</strain>
    </source>
</reference>
<evidence type="ECO:0000313" key="1">
    <source>
        <dbReference type="EMBL" id="OWM84498.1"/>
    </source>
</evidence>
<sequence>MQVKSFSLNPMEMKHDDLVDDWSVKGTKSLADKYQRCNIAVLEPAGYGEAKADQRRI</sequence>
<gene>
    <name evidence="1" type="ORF">CDL15_Pgr000938</name>
</gene>
<accession>A0A218XI62</accession>
<protein>
    <submittedName>
        <fullName evidence="1">Uncharacterized protein</fullName>
    </submittedName>
</protein>
<dbReference type="EMBL" id="MTKT01001357">
    <property type="protein sequence ID" value="OWM84498.1"/>
    <property type="molecule type" value="Genomic_DNA"/>
</dbReference>
<name>A0A218XI62_PUNGR</name>
<dbReference type="Proteomes" id="UP000197138">
    <property type="component" value="Unassembled WGS sequence"/>
</dbReference>
<dbReference type="AlphaFoldDB" id="A0A218XI62"/>
<comment type="caution">
    <text evidence="1">The sequence shown here is derived from an EMBL/GenBank/DDBJ whole genome shotgun (WGS) entry which is preliminary data.</text>
</comment>
<proteinExistence type="predicted"/>
<evidence type="ECO:0000313" key="2">
    <source>
        <dbReference type="Proteomes" id="UP000197138"/>
    </source>
</evidence>